<name>W2Q0G9_PHYN3</name>
<dbReference type="Proteomes" id="UP000018817">
    <property type="component" value="Unassembled WGS sequence"/>
</dbReference>
<accession>W2Q0G9</accession>
<dbReference type="VEuPathDB" id="FungiDB:PPTG_23342"/>
<evidence type="ECO:0000313" key="1">
    <source>
        <dbReference type="EMBL" id="ETN06708.1"/>
    </source>
</evidence>
<sequence length="49" mass="5575">MSSTNVNFKAHHSENLWKIATTSFLDSLKFLQISRRLNGEKASPRAQTI</sequence>
<evidence type="ECO:0000313" key="2">
    <source>
        <dbReference type="Proteomes" id="UP000018817"/>
    </source>
</evidence>
<dbReference type="GeneID" id="20191941"/>
<gene>
    <name evidence="1" type="ORF">PPTG_23342</name>
</gene>
<reference evidence="2" key="1">
    <citation type="submission" date="2011-12" db="EMBL/GenBank/DDBJ databases">
        <authorList>
            <consortium name="The Broad Institute Genome Sequencing Platform"/>
            <person name="Russ C."/>
            <person name="Tyler B."/>
            <person name="Panabieres F."/>
            <person name="Shan W."/>
            <person name="Tripathy S."/>
            <person name="Grunwald N."/>
            <person name="Machado M."/>
            <person name="Young S.K."/>
            <person name="Zeng Q."/>
            <person name="Gargeya S."/>
            <person name="Fitzgerald M."/>
            <person name="Haas B."/>
            <person name="Abouelleil A."/>
            <person name="Alvarado L."/>
            <person name="Arachchi H.M."/>
            <person name="Berlin A."/>
            <person name="Chapman S.B."/>
            <person name="Gearin G."/>
            <person name="Goldberg J."/>
            <person name="Griggs A."/>
            <person name="Gujja S."/>
            <person name="Hansen M."/>
            <person name="Heiman D."/>
            <person name="Howarth C."/>
            <person name="Larimer J."/>
            <person name="Lui A."/>
            <person name="MacDonald P.J.P."/>
            <person name="McCowen C."/>
            <person name="Montmayeur A."/>
            <person name="Murphy C."/>
            <person name="Neiman D."/>
            <person name="Pearson M."/>
            <person name="Priest M."/>
            <person name="Roberts A."/>
            <person name="Saif S."/>
            <person name="Shea T."/>
            <person name="Sisk P."/>
            <person name="Stolte C."/>
            <person name="Sykes S."/>
            <person name="Wortman J."/>
            <person name="Nusbaum C."/>
            <person name="Birren B."/>
        </authorList>
    </citation>
    <scope>NUCLEOTIDE SEQUENCE [LARGE SCALE GENOMIC DNA]</scope>
    <source>
        <strain evidence="2">INRA-310</strain>
    </source>
</reference>
<dbReference type="EMBL" id="KI669595">
    <property type="protein sequence ID" value="ETN06708.1"/>
    <property type="molecule type" value="Genomic_DNA"/>
</dbReference>
<reference evidence="1 2" key="2">
    <citation type="submission" date="2013-11" db="EMBL/GenBank/DDBJ databases">
        <title>The Genome Sequence of Phytophthora parasitica INRA-310.</title>
        <authorList>
            <consortium name="The Broad Institute Genomics Platform"/>
            <person name="Russ C."/>
            <person name="Tyler B."/>
            <person name="Panabieres F."/>
            <person name="Shan W."/>
            <person name="Tripathy S."/>
            <person name="Grunwald N."/>
            <person name="Machado M."/>
            <person name="Johnson C.S."/>
            <person name="Arredondo F."/>
            <person name="Hong C."/>
            <person name="Coffey M."/>
            <person name="Young S.K."/>
            <person name="Zeng Q."/>
            <person name="Gargeya S."/>
            <person name="Fitzgerald M."/>
            <person name="Abouelleil A."/>
            <person name="Alvarado L."/>
            <person name="Chapman S.B."/>
            <person name="Gainer-Dewar J."/>
            <person name="Goldberg J."/>
            <person name="Griggs A."/>
            <person name="Gujja S."/>
            <person name="Hansen M."/>
            <person name="Howarth C."/>
            <person name="Imamovic A."/>
            <person name="Ireland A."/>
            <person name="Larimer J."/>
            <person name="McCowan C."/>
            <person name="Murphy C."/>
            <person name="Pearson M."/>
            <person name="Poon T.W."/>
            <person name="Priest M."/>
            <person name="Roberts A."/>
            <person name="Saif S."/>
            <person name="Shea T."/>
            <person name="Sykes S."/>
            <person name="Wortman J."/>
            <person name="Nusbaum C."/>
            <person name="Birren B."/>
        </authorList>
    </citation>
    <scope>NUCLEOTIDE SEQUENCE [LARGE SCALE GENOMIC DNA]</scope>
    <source>
        <strain evidence="1 2">INRA-310</strain>
    </source>
</reference>
<dbReference type="RefSeq" id="XP_008908200.1">
    <property type="nucleotide sequence ID" value="XM_008909952.1"/>
</dbReference>
<organism evidence="1 2">
    <name type="scientific">Phytophthora nicotianae (strain INRA-310)</name>
    <name type="common">Phytophthora parasitica</name>
    <dbReference type="NCBI Taxonomy" id="761204"/>
    <lineage>
        <taxon>Eukaryota</taxon>
        <taxon>Sar</taxon>
        <taxon>Stramenopiles</taxon>
        <taxon>Oomycota</taxon>
        <taxon>Peronosporomycetes</taxon>
        <taxon>Peronosporales</taxon>
        <taxon>Peronosporaceae</taxon>
        <taxon>Phytophthora</taxon>
    </lineage>
</organism>
<proteinExistence type="predicted"/>
<protein>
    <submittedName>
        <fullName evidence="1">Uncharacterized protein</fullName>
    </submittedName>
</protein>
<dbReference type="AlphaFoldDB" id="W2Q0G9"/>